<feature type="compositionally biased region" description="Basic and acidic residues" evidence="1">
    <location>
        <begin position="285"/>
        <end position="296"/>
    </location>
</feature>
<dbReference type="RefSeq" id="WP_151546989.1">
    <property type="nucleotide sequence ID" value="NZ_WBMR01000356.1"/>
</dbReference>
<evidence type="ECO:0000313" key="2">
    <source>
        <dbReference type="EMBL" id="KAB2357770.1"/>
    </source>
</evidence>
<comment type="caution">
    <text evidence="2">The sequence shown here is derived from an EMBL/GenBank/DDBJ whole genome shotgun (WGS) entry which is preliminary data.</text>
</comment>
<dbReference type="AlphaFoldDB" id="A0A6L3VFY9"/>
<evidence type="ECO:0000256" key="1">
    <source>
        <dbReference type="SAM" id="MobiDB-lite"/>
    </source>
</evidence>
<feature type="region of interest" description="Disordered" evidence="1">
    <location>
        <begin position="256"/>
        <end position="320"/>
    </location>
</feature>
<dbReference type="EMBL" id="WBMR01000356">
    <property type="protein sequence ID" value="KAB2357770.1"/>
    <property type="molecule type" value="Genomic_DNA"/>
</dbReference>
<keyword evidence="3" id="KW-1185">Reference proteome</keyword>
<feature type="compositionally biased region" description="Gly residues" evidence="1">
    <location>
        <begin position="273"/>
        <end position="284"/>
    </location>
</feature>
<sequence length="405" mass="42458">MTVFACAGCGAVLTAPLSQVALPVHAHQSYGHAMLPALMEPGTYAVDPHPSGPPWRLWGEITTAEAEAQGWYAPVHAVSLGPRGAVVIAPGDVRGTVLIPDRCDGYCMGLDGRDGPNLACTRCGRAVATRIDDCSLWQAVWLDPRAVRPLPGEPDDRAVLDWDDLQRERPGTPPVEQPGRWNPIWEAAAGAALAHLLAVSDGAPVAVPEGLVADVFGRALDALSPAGLPAKSVALGGPGLAAAAADILLVPVHPQTGKAWRPPREAAKASGGEVLGGDVSGGDRSGGDRSGGDRSGGELLAREPSGGEPSARMELGGGRPGRTVPLAADVWVRMAFPSEWEPVAVVGGVPEVVWRDDPPPLLPVGPFRPDSGVFLSTLVRLPEVRRPWLRSIYDQVRERPYSPPF</sequence>
<organism evidence="2 3">
    <name type="scientific">Actinomadura montaniterrae</name>
    <dbReference type="NCBI Taxonomy" id="1803903"/>
    <lineage>
        <taxon>Bacteria</taxon>
        <taxon>Bacillati</taxon>
        <taxon>Actinomycetota</taxon>
        <taxon>Actinomycetes</taxon>
        <taxon>Streptosporangiales</taxon>
        <taxon>Thermomonosporaceae</taxon>
        <taxon>Actinomadura</taxon>
    </lineage>
</organism>
<name>A0A6L3VFY9_9ACTN</name>
<accession>A0A6L3VFY9</accession>
<dbReference type="OrthoDB" id="3280727at2"/>
<protein>
    <submittedName>
        <fullName evidence="2">Uncharacterized protein</fullName>
    </submittedName>
</protein>
<evidence type="ECO:0000313" key="3">
    <source>
        <dbReference type="Proteomes" id="UP000483004"/>
    </source>
</evidence>
<proteinExistence type="predicted"/>
<dbReference type="Proteomes" id="UP000483004">
    <property type="component" value="Unassembled WGS sequence"/>
</dbReference>
<reference evidence="2 3" key="1">
    <citation type="submission" date="2019-09" db="EMBL/GenBank/DDBJ databases">
        <title>Actinomadura physcomitrii sp. nov., a novel actinomycete isolated from moss [Physcomitrium sphaericum (Ludw) Fuernr].</title>
        <authorList>
            <person name="Liu C."/>
            <person name="Zhuang X."/>
        </authorList>
    </citation>
    <scope>NUCLEOTIDE SEQUENCE [LARGE SCALE GENOMIC DNA]</scope>
    <source>
        <strain evidence="2 3">CYP1-1B</strain>
    </source>
</reference>
<gene>
    <name evidence="2" type="ORF">F9B16_48255</name>
</gene>